<dbReference type="Gene3D" id="3.30.1150.10">
    <property type="match status" value="1"/>
</dbReference>
<evidence type="ECO:0000313" key="3">
    <source>
        <dbReference type="Proteomes" id="UP001562159"/>
    </source>
</evidence>
<gene>
    <name evidence="2" type="ORF">AB7878_08190</name>
</gene>
<proteinExistence type="predicted"/>
<keyword evidence="1" id="KW-0732">Signal</keyword>
<evidence type="ECO:0000313" key="2">
    <source>
        <dbReference type="EMBL" id="MEY2182396.1"/>
    </source>
</evidence>
<evidence type="ECO:0000256" key="1">
    <source>
        <dbReference type="SAM" id="SignalP"/>
    </source>
</evidence>
<keyword evidence="3" id="KW-1185">Reference proteome</keyword>
<comment type="caution">
    <text evidence="2">The sequence shown here is derived from an EMBL/GenBank/DDBJ whole genome shotgun (WGS) entry which is preliminary data.</text>
</comment>
<sequence>MTRIRLLAPGLLALGVAGCATVAAPPAGAPNEGSASYRMLDDGHVAHYPLAIGDTATGATPFRRVTPAYPPEQLAACPPVQEVRVQVIVDDAGKVSDVRDLSTDDVSAASRSPLFYAAARAAVLQWEFNPLRINHWAADADGNTHAVDSKTKPFSLSYAFRFECHAGKATVMSASAQG</sequence>
<feature type="chain" id="PRO_5046790001" description="TonB C-terminal domain-containing protein" evidence="1">
    <location>
        <begin position="30"/>
        <end position="178"/>
    </location>
</feature>
<protein>
    <recommendedName>
        <fullName evidence="4">TonB C-terminal domain-containing protein</fullName>
    </recommendedName>
</protein>
<reference evidence="2 3" key="1">
    <citation type="submission" date="2024-07" db="EMBL/GenBank/DDBJ databases">
        <title>Molecular mechanisms and environmental adaptations of flagellar loss and biofilm growth of Rhodanobacter under environmental stress.</title>
        <authorList>
            <person name="Chen M."/>
        </authorList>
    </citation>
    <scope>NUCLEOTIDE SEQUENCE [LARGE SCALE GENOMIC DNA]</scope>
    <source>
        <strain evidence="2 3">RS22</strain>
    </source>
</reference>
<name>A0ABV4AQJ3_9GAMM</name>
<dbReference type="EMBL" id="JBGBPY010000001">
    <property type="protein sequence ID" value="MEY2182396.1"/>
    <property type="molecule type" value="Genomic_DNA"/>
</dbReference>
<dbReference type="Proteomes" id="UP001562159">
    <property type="component" value="Unassembled WGS sequence"/>
</dbReference>
<dbReference type="SUPFAM" id="SSF74653">
    <property type="entry name" value="TolA/TonB C-terminal domain"/>
    <property type="match status" value="1"/>
</dbReference>
<accession>A0ABV4AQJ3</accession>
<evidence type="ECO:0008006" key="4">
    <source>
        <dbReference type="Google" id="ProtNLM"/>
    </source>
</evidence>
<organism evidence="2 3">
    <name type="scientific">Rhodanobacter humi</name>
    <dbReference type="NCBI Taxonomy" id="1888173"/>
    <lineage>
        <taxon>Bacteria</taxon>
        <taxon>Pseudomonadati</taxon>
        <taxon>Pseudomonadota</taxon>
        <taxon>Gammaproteobacteria</taxon>
        <taxon>Lysobacterales</taxon>
        <taxon>Rhodanobacteraceae</taxon>
        <taxon>Rhodanobacter</taxon>
    </lineage>
</organism>
<dbReference type="PROSITE" id="PS51257">
    <property type="entry name" value="PROKAR_LIPOPROTEIN"/>
    <property type="match status" value="1"/>
</dbReference>
<feature type="signal peptide" evidence="1">
    <location>
        <begin position="1"/>
        <end position="29"/>
    </location>
</feature>